<organism evidence="7 8">
    <name type="scientific">Hahella chejuensis (strain KCTC 2396)</name>
    <dbReference type="NCBI Taxonomy" id="349521"/>
    <lineage>
        <taxon>Bacteria</taxon>
        <taxon>Pseudomonadati</taxon>
        <taxon>Pseudomonadota</taxon>
        <taxon>Gammaproteobacteria</taxon>
        <taxon>Oceanospirillales</taxon>
        <taxon>Hahellaceae</taxon>
        <taxon>Hahella</taxon>
    </lineage>
</organism>
<dbReference type="Pfam" id="PF00892">
    <property type="entry name" value="EamA"/>
    <property type="match status" value="2"/>
</dbReference>
<feature type="domain" description="EamA" evidence="6">
    <location>
        <begin position="150"/>
        <end position="283"/>
    </location>
</feature>
<evidence type="ECO:0000256" key="2">
    <source>
        <dbReference type="ARBA" id="ARBA00007362"/>
    </source>
</evidence>
<comment type="similarity">
    <text evidence="2">Belongs to the EamA transporter family.</text>
</comment>
<protein>
    <submittedName>
        <fullName evidence="7">Permease of the drug/metabolite transporter (DMT) superfamily</fullName>
    </submittedName>
</protein>
<evidence type="ECO:0000313" key="7">
    <source>
        <dbReference type="EMBL" id="ABC28147.1"/>
    </source>
</evidence>
<dbReference type="AlphaFoldDB" id="Q2SMH7"/>
<dbReference type="SUPFAM" id="SSF103481">
    <property type="entry name" value="Multidrug resistance efflux transporter EmrE"/>
    <property type="match status" value="2"/>
</dbReference>
<keyword evidence="8" id="KW-1185">Reference proteome</keyword>
<evidence type="ECO:0000256" key="5">
    <source>
        <dbReference type="ARBA" id="ARBA00023136"/>
    </source>
</evidence>
<proteinExistence type="inferred from homology"/>
<dbReference type="InterPro" id="IPR000620">
    <property type="entry name" value="EamA_dom"/>
</dbReference>
<keyword evidence="5" id="KW-0472">Membrane</keyword>
<dbReference type="HOGENOM" id="CLU_033863_5_3_6"/>
<dbReference type="InterPro" id="IPR037185">
    <property type="entry name" value="EmrE-like"/>
</dbReference>
<keyword evidence="4" id="KW-1133">Transmembrane helix</keyword>
<dbReference type="PANTHER" id="PTHR32322">
    <property type="entry name" value="INNER MEMBRANE TRANSPORTER"/>
    <property type="match status" value="1"/>
</dbReference>
<dbReference type="KEGG" id="hch:HCH_01279"/>
<dbReference type="eggNOG" id="COG0697">
    <property type="taxonomic scope" value="Bacteria"/>
</dbReference>
<evidence type="ECO:0000259" key="6">
    <source>
        <dbReference type="Pfam" id="PF00892"/>
    </source>
</evidence>
<accession>Q2SMH7</accession>
<dbReference type="PANTHER" id="PTHR32322:SF2">
    <property type="entry name" value="EAMA DOMAIN-CONTAINING PROTEIN"/>
    <property type="match status" value="1"/>
</dbReference>
<gene>
    <name evidence="7" type="ordered locus">HCH_01279</name>
</gene>
<dbReference type="Proteomes" id="UP000000238">
    <property type="component" value="Chromosome"/>
</dbReference>
<feature type="domain" description="EamA" evidence="6">
    <location>
        <begin position="3"/>
        <end position="134"/>
    </location>
</feature>
<reference evidence="7 8" key="1">
    <citation type="journal article" date="2005" name="Nucleic Acids Res.">
        <title>Genomic blueprint of Hahella chejuensis, a marine microbe producing an algicidal agent.</title>
        <authorList>
            <person name="Jeong H."/>
            <person name="Yim J.H."/>
            <person name="Lee C."/>
            <person name="Choi S.-H."/>
            <person name="Park Y.K."/>
            <person name="Yoon S.H."/>
            <person name="Hur C.-G."/>
            <person name="Kang H.-Y."/>
            <person name="Kim D."/>
            <person name="Lee H.H."/>
            <person name="Park K.H."/>
            <person name="Park S.-H."/>
            <person name="Park H.-S."/>
            <person name="Lee H.K."/>
            <person name="Oh T.K."/>
            <person name="Kim J.F."/>
        </authorList>
    </citation>
    <scope>NUCLEOTIDE SEQUENCE [LARGE SCALE GENOMIC DNA]</scope>
    <source>
        <strain evidence="7 8">KCTC 2396</strain>
    </source>
</reference>
<evidence type="ECO:0000256" key="1">
    <source>
        <dbReference type="ARBA" id="ARBA00004141"/>
    </source>
</evidence>
<dbReference type="GO" id="GO:0016020">
    <property type="term" value="C:membrane"/>
    <property type="evidence" value="ECO:0007669"/>
    <property type="project" value="UniProtKB-SubCell"/>
</dbReference>
<evidence type="ECO:0000256" key="4">
    <source>
        <dbReference type="ARBA" id="ARBA00022989"/>
    </source>
</evidence>
<dbReference type="EMBL" id="CP000155">
    <property type="protein sequence ID" value="ABC28147.1"/>
    <property type="molecule type" value="Genomic_DNA"/>
</dbReference>
<keyword evidence="3" id="KW-0812">Transmembrane</keyword>
<dbReference type="InterPro" id="IPR050638">
    <property type="entry name" value="AA-Vitamin_Transporters"/>
</dbReference>
<dbReference type="STRING" id="349521.HCH_01279"/>
<dbReference type="OrthoDB" id="2352272at2"/>
<name>Q2SMH7_HAHCH</name>
<evidence type="ECO:0000256" key="3">
    <source>
        <dbReference type="ARBA" id="ARBA00022692"/>
    </source>
</evidence>
<evidence type="ECO:0000313" key="8">
    <source>
        <dbReference type="Proteomes" id="UP000000238"/>
    </source>
</evidence>
<dbReference type="RefSeq" id="WP_011395220.1">
    <property type="nucleotide sequence ID" value="NC_007645.1"/>
</dbReference>
<sequence>MNALLYLTTVLIWGTTWIAIHFQLGSTPVLTSVFFRFALAGSLLLPILLLCRRLQPTRTVDHLFFLLQGACLFSLNFICFYNAAQYVASGVISVVFSAATLYNAFNSWLIWKEKPAGRVYVAGAVGVLGLTLLFWRELGVNSLSTEALVGLGLAAVGAYFFSLGNMISVRHSRQGLTPLTSNAFAMLYGAAILLTLIWVSDTPIVWDERPEYLYSLLYLAIPGTIVGFTAYLMLVSRIGANNAAYATVLFPVVALSLSSVYEGYEWDGMNIAGLVLVLSGNLILQGSVDKIRKFWRARGGVAANPHSP</sequence>
<comment type="subcellular location">
    <subcellularLocation>
        <location evidence="1">Membrane</location>
        <topology evidence="1">Multi-pass membrane protein</topology>
    </subcellularLocation>
</comment>